<sequence>YMCLYGGILAFDISAELHASFLFHTETISMSDKTYVECYYNGTAAT</sequence>
<comment type="caution">
    <text evidence="1">The sequence shown here is derived from an EMBL/GenBank/DDBJ whole genome shotgun (WGS) entry which is preliminary data.</text>
</comment>
<protein>
    <submittedName>
        <fullName evidence="1">Uncharacterized protein</fullName>
    </submittedName>
</protein>
<gene>
    <name evidence="1" type="ORF">PACLA_8A058487</name>
</gene>
<reference evidence="1" key="1">
    <citation type="submission" date="2020-04" db="EMBL/GenBank/DDBJ databases">
        <authorList>
            <person name="Alioto T."/>
            <person name="Alioto T."/>
            <person name="Gomez Garrido J."/>
        </authorList>
    </citation>
    <scope>NUCLEOTIDE SEQUENCE</scope>
    <source>
        <strain evidence="1">A484AB</strain>
    </source>
</reference>
<keyword evidence="2" id="KW-1185">Reference proteome</keyword>
<dbReference type="AlphaFoldDB" id="A0A6S7LJE3"/>
<dbReference type="EMBL" id="CACRXK020023603">
    <property type="protein sequence ID" value="CAB4037913.1"/>
    <property type="molecule type" value="Genomic_DNA"/>
</dbReference>
<evidence type="ECO:0000313" key="1">
    <source>
        <dbReference type="EMBL" id="CAB4037913.1"/>
    </source>
</evidence>
<name>A0A6S7LJE3_PARCT</name>
<dbReference type="Proteomes" id="UP001152795">
    <property type="component" value="Unassembled WGS sequence"/>
</dbReference>
<feature type="non-terminal residue" evidence="1">
    <location>
        <position position="1"/>
    </location>
</feature>
<organism evidence="1 2">
    <name type="scientific">Paramuricea clavata</name>
    <name type="common">Red gorgonian</name>
    <name type="synonym">Violescent sea-whip</name>
    <dbReference type="NCBI Taxonomy" id="317549"/>
    <lineage>
        <taxon>Eukaryota</taxon>
        <taxon>Metazoa</taxon>
        <taxon>Cnidaria</taxon>
        <taxon>Anthozoa</taxon>
        <taxon>Octocorallia</taxon>
        <taxon>Malacalcyonacea</taxon>
        <taxon>Plexauridae</taxon>
        <taxon>Paramuricea</taxon>
    </lineage>
</organism>
<proteinExistence type="predicted"/>
<evidence type="ECO:0000313" key="2">
    <source>
        <dbReference type="Proteomes" id="UP001152795"/>
    </source>
</evidence>
<accession>A0A6S7LJE3</accession>